<dbReference type="InterPro" id="IPR050187">
    <property type="entry name" value="Lipid_Phosphate_FormReg"/>
</dbReference>
<evidence type="ECO:0000313" key="3">
    <source>
        <dbReference type="Proteomes" id="UP000318571"/>
    </source>
</evidence>
<dbReference type="Pfam" id="PF00781">
    <property type="entry name" value="DAGK_cat"/>
    <property type="match status" value="1"/>
</dbReference>
<dbReference type="InterPro" id="IPR045363">
    <property type="entry name" value="CERK_C"/>
</dbReference>
<name>A0A553PAR2_TIGCA</name>
<dbReference type="Proteomes" id="UP000318571">
    <property type="component" value="Chromosome 2"/>
</dbReference>
<dbReference type="GO" id="GO:0001729">
    <property type="term" value="F:ceramide kinase activity"/>
    <property type="evidence" value="ECO:0007669"/>
    <property type="project" value="TreeGrafter"/>
</dbReference>
<accession>A0A553PAR2</accession>
<dbReference type="PROSITE" id="PS50146">
    <property type="entry name" value="DAGK"/>
    <property type="match status" value="1"/>
</dbReference>
<protein>
    <recommendedName>
        <fullName evidence="1">DAGKc domain-containing protein</fullName>
    </recommendedName>
</protein>
<dbReference type="EMBL" id="VCGU01000005">
    <property type="protein sequence ID" value="TRY74775.1"/>
    <property type="molecule type" value="Genomic_DNA"/>
</dbReference>
<reference evidence="2 3" key="1">
    <citation type="journal article" date="2018" name="Nat. Ecol. Evol.">
        <title>Genomic signatures of mitonuclear coevolution across populations of Tigriopus californicus.</title>
        <authorList>
            <person name="Barreto F.S."/>
            <person name="Watson E.T."/>
            <person name="Lima T.G."/>
            <person name="Willett C.S."/>
            <person name="Edmands S."/>
            <person name="Li W."/>
            <person name="Burton R.S."/>
        </authorList>
    </citation>
    <scope>NUCLEOTIDE SEQUENCE [LARGE SCALE GENOMIC DNA]</scope>
    <source>
        <strain evidence="2 3">San Diego</strain>
    </source>
</reference>
<dbReference type="OrthoDB" id="530923at2759"/>
<dbReference type="PANTHER" id="PTHR12358:SF111">
    <property type="entry name" value="CERAMIDE KINASE, ISOFORM A"/>
    <property type="match status" value="1"/>
</dbReference>
<dbReference type="PANTHER" id="PTHR12358">
    <property type="entry name" value="SPHINGOSINE KINASE"/>
    <property type="match status" value="1"/>
</dbReference>
<comment type="caution">
    <text evidence="2">The sequence shown here is derived from an EMBL/GenBank/DDBJ whole genome shotgun (WGS) entry which is preliminary data.</text>
</comment>
<dbReference type="InterPro" id="IPR001206">
    <property type="entry name" value="Diacylglycerol_kinase_cat_dom"/>
</dbReference>
<dbReference type="InterPro" id="IPR016064">
    <property type="entry name" value="NAD/diacylglycerol_kinase_sf"/>
</dbReference>
<organism evidence="2 3">
    <name type="scientific">Tigriopus californicus</name>
    <name type="common">Marine copepod</name>
    <dbReference type="NCBI Taxonomy" id="6832"/>
    <lineage>
        <taxon>Eukaryota</taxon>
        <taxon>Metazoa</taxon>
        <taxon>Ecdysozoa</taxon>
        <taxon>Arthropoda</taxon>
        <taxon>Crustacea</taxon>
        <taxon>Multicrustacea</taxon>
        <taxon>Hexanauplia</taxon>
        <taxon>Copepoda</taxon>
        <taxon>Harpacticoida</taxon>
        <taxon>Harpacticidae</taxon>
        <taxon>Tigriopus</taxon>
    </lineage>
</organism>
<dbReference type="OMA" id="TTSERDY"/>
<dbReference type="Pfam" id="PF19280">
    <property type="entry name" value="CERK_C"/>
    <property type="match status" value="1"/>
</dbReference>
<gene>
    <name evidence="2" type="ORF">TCAL_09510</name>
</gene>
<keyword evidence="3" id="KW-1185">Reference proteome</keyword>
<dbReference type="GO" id="GO:0016020">
    <property type="term" value="C:membrane"/>
    <property type="evidence" value="ECO:0007669"/>
    <property type="project" value="GOC"/>
</dbReference>
<dbReference type="Gene3D" id="3.40.50.10330">
    <property type="entry name" value="Probable inorganic polyphosphate/atp-NAD kinase, domain 1"/>
    <property type="match status" value="1"/>
</dbReference>
<dbReference type="SMART" id="SM00046">
    <property type="entry name" value="DAGKc"/>
    <property type="match status" value="1"/>
</dbReference>
<dbReference type="GO" id="GO:0006672">
    <property type="term" value="P:ceramide metabolic process"/>
    <property type="evidence" value="ECO:0007669"/>
    <property type="project" value="TreeGrafter"/>
</dbReference>
<dbReference type="STRING" id="6832.A0A553PAR2"/>
<sequence length="560" mass="62691">MGSWKRKPLSVNSDTFGPTLVDFGDSGLSISSSKDNVKFKAFRAKPLYLPYKEIINFQLDQATPIPLTLSGHFFSSITNFRRGSDRLHEINGSESERSVQENNNLDQLGRSLGARFKLVIHYLQRQKDNCNIWTCKKIDLTGENQDALKEVHSQLEKRTLDHFQERPKRLLIFINPYGGTGNAPIIFEKQVRPMFDLVGIQYDVIETERSYHAHDLLLDYPDLEQYDGVIGVGGDGILNEIFNGLIKSAAREAGLDVNEPAVTLRQPKVRIGIIPAGSTDSVAASLHGTDHLETAILHIILGDKRGMDVNSVYSDGQLKRFSITMVSYGYFGDLIQRSEKYRWMGPPRYIFSGMQTLLNNRSYKGTLEITMSDPLRSMKGNPSNLDPCTELCECQNNLAQLATAEADEDLHIETVKEGQTQKLIVNGEFMVVTGACIACCCRHTPKGVSPGAHHGDGNTDLILVKKTSRINQWRYLIRTSLLHASPFDLHYVEAFRAKEFKFTLENSAQDGKTGLIRTHSSVWNCDGEILEHPNIHVKVNRKLISVFGRGSGPKSKPKAL</sequence>
<evidence type="ECO:0000313" key="2">
    <source>
        <dbReference type="EMBL" id="TRY74775.1"/>
    </source>
</evidence>
<proteinExistence type="predicted"/>
<feature type="domain" description="DAGKc" evidence="1">
    <location>
        <begin position="165"/>
        <end position="316"/>
    </location>
</feature>
<evidence type="ECO:0000259" key="1">
    <source>
        <dbReference type="PROSITE" id="PS50146"/>
    </source>
</evidence>
<dbReference type="AlphaFoldDB" id="A0A553PAR2"/>
<dbReference type="InterPro" id="IPR017438">
    <property type="entry name" value="ATP-NAD_kinase_N"/>
</dbReference>
<dbReference type="Gene3D" id="2.60.200.40">
    <property type="match status" value="1"/>
</dbReference>
<dbReference type="SUPFAM" id="SSF111331">
    <property type="entry name" value="NAD kinase/diacylglycerol kinase-like"/>
    <property type="match status" value="1"/>
</dbReference>